<gene>
    <name evidence="2" type="ORF">TCLT_LOCUS51</name>
</gene>
<reference evidence="4" key="1">
    <citation type="submission" date="2016-04" db="UniProtKB">
        <authorList>
            <consortium name="WormBaseParasite"/>
        </authorList>
    </citation>
    <scope>IDENTIFICATION</scope>
</reference>
<proteinExistence type="predicted"/>
<evidence type="ECO:0000313" key="2">
    <source>
        <dbReference type="EMBL" id="VDM94869.1"/>
    </source>
</evidence>
<name>A0A0N5CJ60_THECL</name>
<evidence type="ECO:0000313" key="3">
    <source>
        <dbReference type="Proteomes" id="UP000276776"/>
    </source>
</evidence>
<dbReference type="STRING" id="103827.A0A0N5CJ60"/>
<evidence type="ECO:0000256" key="1">
    <source>
        <dbReference type="SAM" id="SignalP"/>
    </source>
</evidence>
<keyword evidence="3" id="KW-1185">Reference proteome</keyword>
<dbReference type="Proteomes" id="UP000276776">
    <property type="component" value="Unassembled WGS sequence"/>
</dbReference>
<keyword evidence="1" id="KW-0732">Signal</keyword>
<dbReference type="OMA" id="GAVDVWM"/>
<dbReference type="EMBL" id="UYYF01000003">
    <property type="protein sequence ID" value="VDM94869.1"/>
    <property type="molecule type" value="Genomic_DNA"/>
</dbReference>
<feature type="signal peptide" evidence="1">
    <location>
        <begin position="1"/>
        <end position="18"/>
    </location>
</feature>
<organism evidence="4">
    <name type="scientific">Thelazia callipaeda</name>
    <name type="common">Oriental eyeworm</name>
    <name type="synonym">Parasitic nematode</name>
    <dbReference type="NCBI Taxonomy" id="103827"/>
    <lineage>
        <taxon>Eukaryota</taxon>
        <taxon>Metazoa</taxon>
        <taxon>Ecdysozoa</taxon>
        <taxon>Nematoda</taxon>
        <taxon>Chromadorea</taxon>
        <taxon>Rhabditida</taxon>
        <taxon>Spirurina</taxon>
        <taxon>Spiruromorpha</taxon>
        <taxon>Thelazioidea</taxon>
        <taxon>Thelaziidae</taxon>
        <taxon>Thelazia</taxon>
    </lineage>
</organism>
<sequence>MLLLFNLLLLLYLPVIKMSTPPPNHAAINMKRKHIDADTSWLELKKNETQKVSLDASNPDKVILDLHNSGKQLSASAQGNIAAAESDGKQALVQRFGEKGGVAQVEGHKAQIKVKEESDARHAFLKADGKYVLNTVARGSLKNPKDTDFIATNDRFDFGLNPVEQDDRQGTGTLSFTDKEKGKNGKYAYIIKKDGRKVDAYLSADGAENGDDEFLQSLFGRRSEKYHCYAETPGLSQCYDAQGRSVGKVAADKSGNTIIYNDKDVPIASGTIQKLGERSYQAVISKNLFIAKLKDVRTSSCCREIIGKNCTDPIKLANPSFHHPSERDGDTVKLTWPDCVDMSIDVTLPPKVHINRLAMKLDVMIQPIGKLRCMDVATCGRECFYCDWCKNTRKLKLLENTDGNLCKSTTERTYRLTVKLCPPPEDPLFTICSAFSKSVWQKDYWQKKGAVDVWMKFYERGETRMEKEFFAQLDNPLLGKAFKLAMIGEWLAANSIDQGSYTPTNSELLEYWVSKRVPDRLLACQHAVVDYEIEGAKVKTNLLFEAATTANSLPNIFKDKKCGAFEKLQEKRFQEEVAEYKRNNGRSNILSGLGNFFSDINRGK</sequence>
<accession>A0A0N5CJ60</accession>
<dbReference type="WBParaSite" id="TCLT_0000005001-mRNA-1">
    <property type="protein sequence ID" value="TCLT_0000005001-mRNA-1"/>
    <property type="gene ID" value="TCLT_0000005001"/>
</dbReference>
<dbReference type="OrthoDB" id="5782146at2759"/>
<protein>
    <submittedName>
        <fullName evidence="2 4">Uncharacterized protein</fullName>
    </submittedName>
</protein>
<evidence type="ECO:0000313" key="4">
    <source>
        <dbReference type="WBParaSite" id="TCLT_0000005001-mRNA-1"/>
    </source>
</evidence>
<feature type="chain" id="PRO_5043126158" evidence="1">
    <location>
        <begin position="19"/>
        <end position="604"/>
    </location>
</feature>
<reference evidence="2 3" key="2">
    <citation type="submission" date="2018-11" db="EMBL/GenBank/DDBJ databases">
        <authorList>
            <consortium name="Pathogen Informatics"/>
        </authorList>
    </citation>
    <scope>NUCLEOTIDE SEQUENCE [LARGE SCALE GENOMIC DNA]</scope>
</reference>
<dbReference type="AlphaFoldDB" id="A0A0N5CJ60"/>